<evidence type="ECO:0000313" key="2">
    <source>
        <dbReference type="Proteomes" id="UP000076738"/>
    </source>
</evidence>
<keyword evidence="2" id="KW-1185">Reference proteome</keyword>
<organism evidence="1 2">
    <name type="scientific">Calocera viscosa (strain TUFC12733)</name>
    <dbReference type="NCBI Taxonomy" id="1330018"/>
    <lineage>
        <taxon>Eukaryota</taxon>
        <taxon>Fungi</taxon>
        <taxon>Dikarya</taxon>
        <taxon>Basidiomycota</taxon>
        <taxon>Agaricomycotina</taxon>
        <taxon>Dacrymycetes</taxon>
        <taxon>Dacrymycetales</taxon>
        <taxon>Dacrymycetaceae</taxon>
        <taxon>Calocera</taxon>
    </lineage>
</organism>
<gene>
    <name evidence="1" type="ORF">CALVIDRAFT_556155</name>
</gene>
<dbReference type="InterPro" id="IPR032675">
    <property type="entry name" value="LRR_dom_sf"/>
</dbReference>
<sequence>MSSTSLMLTDCVVQQAPIHGLNTDVLLYIFTICRDVEPVYIWNISRVCNRWRTGTTRALDVVIDMLNLSGQKRPYYRDILDTLLALGRQAHRWRSFIYLLDRWALIGAYMAYRTWDELEKSEFIANFRSMPVLRSIRLVQDDTPVDLHRLDITATLSPQHIYSLIQHAAAPQLHSVSLCNIDASGQVPLHKVDRLSYGTTVDLAGEISSVQSVLRTYPALRSLQLFGQSLVVDHDGSPFVLEALEELHVEESNWTPHMLAAMDMPHLTKLTVGLRTLRHRECQYYAGTCCRTREFLDGFSIGPHASQLKVLSLSLGIQHVPWFVIVCFNSLETLRVTMPSESIFKLKNPKSLRAVSRKAWWSSEDSELTWGFSQLRTLVLETIGPYGFDETESDTGMSQLGTAFRSQFQDRWAAAQGKEKIITLLDIDIICSDCKVEVRAND</sequence>
<dbReference type="Proteomes" id="UP000076738">
    <property type="component" value="Unassembled WGS sequence"/>
</dbReference>
<dbReference type="STRING" id="1330018.A0A167KGF4"/>
<dbReference type="Gene3D" id="3.80.10.10">
    <property type="entry name" value="Ribonuclease Inhibitor"/>
    <property type="match status" value="1"/>
</dbReference>
<name>A0A167KGF4_CALVF</name>
<dbReference type="AlphaFoldDB" id="A0A167KGF4"/>
<evidence type="ECO:0008006" key="3">
    <source>
        <dbReference type="Google" id="ProtNLM"/>
    </source>
</evidence>
<accession>A0A167KGF4</accession>
<dbReference type="OrthoDB" id="3365698at2759"/>
<proteinExistence type="predicted"/>
<evidence type="ECO:0000313" key="1">
    <source>
        <dbReference type="EMBL" id="KZO94625.1"/>
    </source>
</evidence>
<protein>
    <recommendedName>
        <fullName evidence="3">F-box domain-containing protein</fullName>
    </recommendedName>
</protein>
<dbReference type="EMBL" id="KV417293">
    <property type="protein sequence ID" value="KZO94625.1"/>
    <property type="molecule type" value="Genomic_DNA"/>
</dbReference>
<reference evidence="1 2" key="1">
    <citation type="journal article" date="2016" name="Mol. Biol. Evol.">
        <title>Comparative Genomics of Early-Diverging Mushroom-Forming Fungi Provides Insights into the Origins of Lignocellulose Decay Capabilities.</title>
        <authorList>
            <person name="Nagy L.G."/>
            <person name="Riley R."/>
            <person name="Tritt A."/>
            <person name="Adam C."/>
            <person name="Daum C."/>
            <person name="Floudas D."/>
            <person name="Sun H."/>
            <person name="Yadav J.S."/>
            <person name="Pangilinan J."/>
            <person name="Larsson K.H."/>
            <person name="Matsuura K."/>
            <person name="Barry K."/>
            <person name="Labutti K."/>
            <person name="Kuo R."/>
            <person name="Ohm R.A."/>
            <person name="Bhattacharya S.S."/>
            <person name="Shirouzu T."/>
            <person name="Yoshinaga Y."/>
            <person name="Martin F.M."/>
            <person name="Grigoriev I.V."/>
            <person name="Hibbett D.S."/>
        </authorList>
    </citation>
    <scope>NUCLEOTIDE SEQUENCE [LARGE SCALE GENOMIC DNA]</scope>
    <source>
        <strain evidence="1 2">TUFC12733</strain>
    </source>
</reference>